<dbReference type="PANTHER" id="PTHR32518">
    <property type="match status" value="1"/>
</dbReference>
<reference evidence="1" key="1">
    <citation type="journal article" date="2019" name="Sci. Rep.">
        <title>Draft genome of Tanacetum cinerariifolium, the natural source of mosquito coil.</title>
        <authorList>
            <person name="Yamashiro T."/>
            <person name="Shiraishi A."/>
            <person name="Satake H."/>
            <person name="Nakayama K."/>
        </authorList>
    </citation>
    <scope>NUCLEOTIDE SEQUENCE</scope>
</reference>
<accession>A0A699GXI2</accession>
<organism evidence="1">
    <name type="scientific">Tanacetum cinerariifolium</name>
    <name type="common">Dalmatian daisy</name>
    <name type="synonym">Chrysanthemum cinerariifolium</name>
    <dbReference type="NCBI Taxonomy" id="118510"/>
    <lineage>
        <taxon>Eukaryota</taxon>
        <taxon>Viridiplantae</taxon>
        <taxon>Streptophyta</taxon>
        <taxon>Embryophyta</taxon>
        <taxon>Tracheophyta</taxon>
        <taxon>Spermatophyta</taxon>
        <taxon>Magnoliopsida</taxon>
        <taxon>eudicotyledons</taxon>
        <taxon>Gunneridae</taxon>
        <taxon>Pentapetalae</taxon>
        <taxon>asterids</taxon>
        <taxon>campanulids</taxon>
        <taxon>Asterales</taxon>
        <taxon>Asteraceae</taxon>
        <taxon>Asteroideae</taxon>
        <taxon>Anthemideae</taxon>
        <taxon>Anthemidinae</taxon>
        <taxon>Tanacetum</taxon>
    </lineage>
</organism>
<evidence type="ECO:0000313" key="1">
    <source>
        <dbReference type="EMBL" id="GEW53010.1"/>
    </source>
</evidence>
<protein>
    <submittedName>
        <fullName evidence="1">Uncharacterized protein</fullName>
    </submittedName>
</protein>
<gene>
    <name evidence="1" type="ORF">Tci_224986</name>
</gene>
<comment type="caution">
    <text evidence="1">The sequence shown here is derived from an EMBL/GenBank/DDBJ whole genome shotgun (WGS) entry which is preliminary data.</text>
</comment>
<dbReference type="PANTHER" id="PTHR32518:SF3">
    <property type="entry name" value="4-ALPHA-GLUCANOTRANSFERASE"/>
    <property type="match status" value="1"/>
</dbReference>
<dbReference type="EMBL" id="BKCJ010062285">
    <property type="protein sequence ID" value="GEW53010.1"/>
    <property type="molecule type" value="Genomic_DNA"/>
</dbReference>
<sequence length="345" mass="39282">MRCTNKELDTLTHNPYVLDLYKKRNNIVSDFLVRSMKDDRNINRFAPSPNTSNLDLGFLPEDARILATSEQGIIVFESPHPHIYYNVVYHVCKPATRQVWSLPNPKTSYLTTKVAIVILGSQPSLRYEILRLSQHKKERSLFVPVGFKSEYNYYVVDDAKNVLRWEFGNKWKLVFPDEVENGKTGSDSLPFKSAFKDVIFHKSGSLAIEKPLGVVQNKLENKDSVIVQFKICCPSIAEGTSILVVFFALQKIYKHITLPGPVFLLQIYVIRNSIELGKWKNGNFSLENGSNREVAVDVLAGGPTYHILSDGMMRKFHEDVGVGEFLDLKLVVDWVVDFGFHLVQL</sequence>
<name>A0A699GXI2_TANCI</name>
<proteinExistence type="predicted"/>
<dbReference type="AlphaFoldDB" id="A0A699GXI2"/>